<evidence type="ECO:0000313" key="2">
    <source>
        <dbReference type="EMBL" id="RDW80261.1"/>
    </source>
</evidence>
<proteinExistence type="predicted"/>
<feature type="region of interest" description="Disordered" evidence="1">
    <location>
        <begin position="79"/>
        <end position="111"/>
    </location>
</feature>
<dbReference type="EMBL" id="PDLM01000004">
    <property type="protein sequence ID" value="RDW80261.1"/>
    <property type="molecule type" value="Genomic_DNA"/>
</dbReference>
<gene>
    <name evidence="2" type="ORF">BP6252_04899</name>
</gene>
<dbReference type="AlphaFoldDB" id="A0A3D8S2C9"/>
<evidence type="ECO:0000313" key="3">
    <source>
        <dbReference type="Proteomes" id="UP000256645"/>
    </source>
</evidence>
<keyword evidence="3" id="KW-1185">Reference proteome</keyword>
<accession>A0A3D8S2C9</accession>
<evidence type="ECO:0000256" key="1">
    <source>
        <dbReference type="SAM" id="MobiDB-lite"/>
    </source>
</evidence>
<comment type="caution">
    <text evidence="2">The sequence shown here is derived from an EMBL/GenBank/DDBJ whole genome shotgun (WGS) entry which is preliminary data.</text>
</comment>
<feature type="region of interest" description="Disordered" evidence="1">
    <location>
        <begin position="212"/>
        <end position="267"/>
    </location>
</feature>
<protein>
    <submittedName>
        <fullName evidence="2">Uncharacterized protein</fullName>
    </submittedName>
</protein>
<dbReference type="Proteomes" id="UP000256645">
    <property type="component" value="Unassembled WGS sequence"/>
</dbReference>
<sequence>MPRPPRGTRRCRLRPGLLLASGQLSEPWTDKGAFGCTGVMVRTRTELGDASHKEGHLLDADADADAAVCKRQLGKGELIRTESLSPQRRPRDGRWSQGAFGQGRSARRSCRGCPRRDLVQMSRHLAPMGSLTVHVYLWPCAGSGADGNVSAKSFAIPSTSGHGRAQWRPGLGRGLGSVEGPNSLDVKCLCGDVGMNDTPPSFKVLVRTVSRPRPERDVMAPSSSLLPTPGDNVMDDRYNDTVQQPRPSPEKKRSKKGCLASLFTPAK</sequence>
<reference evidence="2 3" key="1">
    <citation type="journal article" date="2018" name="IMA Fungus">
        <title>IMA Genome-F 9: Draft genome sequence of Annulohypoxylon stygium, Aspergillus mulundensis, Berkeleyomyces basicola (syn. Thielaviopsis basicola), Ceratocystis smalleyi, two Cercospora beticola strains, Coleophoma cylindrospora, Fusarium fracticaudum, Phialophora cf. hyalina, and Morchella septimelata.</title>
        <authorList>
            <person name="Wingfield B.D."/>
            <person name="Bills G.F."/>
            <person name="Dong Y."/>
            <person name="Huang W."/>
            <person name="Nel W.J."/>
            <person name="Swalarsk-Parry B.S."/>
            <person name="Vaghefi N."/>
            <person name="Wilken P.M."/>
            <person name="An Z."/>
            <person name="de Beer Z.W."/>
            <person name="De Vos L."/>
            <person name="Chen L."/>
            <person name="Duong T.A."/>
            <person name="Gao Y."/>
            <person name="Hammerbacher A."/>
            <person name="Kikkert J.R."/>
            <person name="Li Y."/>
            <person name="Li H."/>
            <person name="Li K."/>
            <person name="Li Q."/>
            <person name="Liu X."/>
            <person name="Ma X."/>
            <person name="Naidoo K."/>
            <person name="Pethybridge S.J."/>
            <person name="Sun J."/>
            <person name="Steenkamp E.T."/>
            <person name="van der Nest M.A."/>
            <person name="van Wyk S."/>
            <person name="Wingfield M.J."/>
            <person name="Xiong C."/>
            <person name="Yue Q."/>
            <person name="Zhang X."/>
        </authorList>
    </citation>
    <scope>NUCLEOTIDE SEQUENCE [LARGE SCALE GENOMIC DNA]</scope>
    <source>
        <strain evidence="2 3">BP6252</strain>
    </source>
</reference>
<organism evidence="2 3">
    <name type="scientific">Coleophoma cylindrospora</name>
    <dbReference type="NCBI Taxonomy" id="1849047"/>
    <lineage>
        <taxon>Eukaryota</taxon>
        <taxon>Fungi</taxon>
        <taxon>Dikarya</taxon>
        <taxon>Ascomycota</taxon>
        <taxon>Pezizomycotina</taxon>
        <taxon>Leotiomycetes</taxon>
        <taxon>Helotiales</taxon>
        <taxon>Dermateaceae</taxon>
        <taxon>Coleophoma</taxon>
    </lineage>
</organism>
<name>A0A3D8S2C9_9HELO</name>